<proteinExistence type="predicted"/>
<evidence type="ECO:0000259" key="1">
    <source>
        <dbReference type="SMART" id="SM00458"/>
    </source>
</evidence>
<dbReference type="CDD" id="cd00161">
    <property type="entry name" value="beta-trefoil_Ricin-like"/>
    <property type="match status" value="1"/>
</dbReference>
<keyword evidence="3" id="KW-1185">Reference proteome</keyword>
<reference evidence="2 3" key="1">
    <citation type="submission" date="2017-04" db="EMBL/GenBank/DDBJ databases">
        <authorList>
            <person name="Afonso C.L."/>
            <person name="Miller P.J."/>
            <person name="Scott M.A."/>
            <person name="Spackman E."/>
            <person name="Goraichik I."/>
            <person name="Dimitrov K.M."/>
            <person name="Suarez D.L."/>
            <person name="Swayne D.E."/>
        </authorList>
    </citation>
    <scope>NUCLEOTIDE SEQUENCE [LARGE SCALE GENOMIC DNA]</scope>
    <source>
        <strain evidence="2 3">DSM 43828</strain>
    </source>
</reference>
<evidence type="ECO:0000313" key="3">
    <source>
        <dbReference type="Proteomes" id="UP000192674"/>
    </source>
</evidence>
<dbReference type="Pfam" id="PF00652">
    <property type="entry name" value="Ricin_B_lectin"/>
    <property type="match status" value="1"/>
</dbReference>
<name>A0A1W2B4P0_KIBAR</name>
<dbReference type="Gene3D" id="2.80.10.50">
    <property type="match status" value="3"/>
</dbReference>
<dbReference type="AlphaFoldDB" id="A0A1W2B4P0"/>
<dbReference type="Proteomes" id="UP000192674">
    <property type="component" value="Unassembled WGS sequence"/>
</dbReference>
<feature type="domain" description="Ricin B lectin" evidence="1">
    <location>
        <begin position="189"/>
        <end position="320"/>
    </location>
</feature>
<dbReference type="InterPro" id="IPR000772">
    <property type="entry name" value="Ricin_B_lectin"/>
</dbReference>
<gene>
    <name evidence="2" type="ORF">SAMN05661093_01409</name>
</gene>
<dbReference type="PROSITE" id="PS50231">
    <property type="entry name" value="RICIN_B_LECTIN"/>
    <property type="match status" value="1"/>
</dbReference>
<dbReference type="InterPro" id="IPR035992">
    <property type="entry name" value="Ricin_B-like_lectins"/>
</dbReference>
<dbReference type="SMART" id="SM00458">
    <property type="entry name" value="RICIN"/>
    <property type="match status" value="1"/>
</dbReference>
<protein>
    <submittedName>
        <fullName evidence="2">Ricin-type beta-trefoil lectin domain-containing protein</fullName>
    </submittedName>
</protein>
<dbReference type="GO" id="GO:0030246">
    <property type="term" value="F:carbohydrate binding"/>
    <property type="evidence" value="ECO:0007669"/>
    <property type="project" value="UniProtKB-KW"/>
</dbReference>
<dbReference type="EMBL" id="FWXV01000001">
    <property type="protein sequence ID" value="SMC67358.1"/>
    <property type="molecule type" value="Genomic_DNA"/>
</dbReference>
<sequence length="321" mass="34425">MAAGRSPESRSLSPGMGIFSRSNECWQRVRYAGNADGQLCDRHCMSRLWVVRGVVAVSVLAGCTEGTVGVQPVGLPVEFSINSNGEIAVSQSRQIVTPLGTFTFEVAAKKSLVGSSSMTMLAINHYVGNELVQSRYSLDVESEVLKVCISGQAEVSPNLQDHAVVVSAIDPATRITVVDLGTRCSSSPAEYVLKVQHSGKCLDIPFADPADQVKLQQYTCHGAPNQRWLLQQTSDGYYRIKSVSTGKCLDIPSGSKADGVVVQQFACHEGPNQQWSIWPSGIVARNSGKCLDIRAGAMGDHGVAQQFSCHGGPNQRWSLNG</sequence>
<keyword evidence="2" id="KW-0430">Lectin</keyword>
<organism evidence="2 3">
    <name type="scientific">Kibdelosporangium aridum</name>
    <dbReference type="NCBI Taxonomy" id="2030"/>
    <lineage>
        <taxon>Bacteria</taxon>
        <taxon>Bacillati</taxon>
        <taxon>Actinomycetota</taxon>
        <taxon>Actinomycetes</taxon>
        <taxon>Pseudonocardiales</taxon>
        <taxon>Pseudonocardiaceae</taxon>
        <taxon>Kibdelosporangium</taxon>
    </lineage>
</organism>
<accession>A0A1W2B4P0</accession>
<dbReference type="SUPFAM" id="SSF50370">
    <property type="entry name" value="Ricin B-like lectins"/>
    <property type="match status" value="1"/>
</dbReference>
<evidence type="ECO:0000313" key="2">
    <source>
        <dbReference type="EMBL" id="SMC67358.1"/>
    </source>
</evidence>